<dbReference type="InterPro" id="IPR051783">
    <property type="entry name" value="NAD(P)-dependent_oxidoreduct"/>
</dbReference>
<keyword evidence="4" id="KW-1185">Reference proteome</keyword>
<dbReference type="Pfam" id="PF07993">
    <property type="entry name" value="NAD_binding_4"/>
    <property type="match status" value="1"/>
</dbReference>
<reference evidence="3 4" key="1">
    <citation type="journal article" date="2009" name="Stand. Genomic Sci.">
        <title>Complete genome sequence of Catenulispora acidiphila type strain (ID 139908).</title>
        <authorList>
            <person name="Copeland A."/>
            <person name="Lapidus A."/>
            <person name="Glavina Del Rio T."/>
            <person name="Nolan M."/>
            <person name="Lucas S."/>
            <person name="Chen F."/>
            <person name="Tice H."/>
            <person name="Cheng J.F."/>
            <person name="Bruce D."/>
            <person name="Goodwin L."/>
            <person name="Pitluck S."/>
            <person name="Mikhailova N."/>
            <person name="Pati A."/>
            <person name="Ivanova N."/>
            <person name="Mavromatis K."/>
            <person name="Chen A."/>
            <person name="Palaniappan K."/>
            <person name="Chain P."/>
            <person name="Land M."/>
            <person name="Hauser L."/>
            <person name="Chang Y.J."/>
            <person name="Jeffries C.D."/>
            <person name="Chertkov O."/>
            <person name="Brettin T."/>
            <person name="Detter J.C."/>
            <person name="Han C."/>
            <person name="Ali Z."/>
            <person name="Tindall B.J."/>
            <person name="Goker M."/>
            <person name="Bristow J."/>
            <person name="Eisen J.A."/>
            <person name="Markowitz V."/>
            <person name="Hugenholtz P."/>
            <person name="Kyrpides N.C."/>
            <person name="Klenk H.P."/>
        </authorList>
    </citation>
    <scope>NUCLEOTIDE SEQUENCE [LARGE SCALE GENOMIC DNA]</scope>
    <source>
        <strain evidence="4">DSM 44928 / JCM 14897 / NBRC 102108 / NRRL B-24433 / ID139908</strain>
    </source>
</reference>
<dbReference type="HOGENOM" id="CLU_065997_0_0_11"/>
<dbReference type="AlphaFoldDB" id="C7PY51"/>
<organism evidence="3 4">
    <name type="scientific">Catenulispora acidiphila (strain DSM 44928 / JCM 14897 / NBRC 102108 / NRRL B-24433 / ID139908)</name>
    <dbReference type="NCBI Taxonomy" id="479433"/>
    <lineage>
        <taxon>Bacteria</taxon>
        <taxon>Bacillati</taxon>
        <taxon>Actinomycetota</taxon>
        <taxon>Actinomycetes</taxon>
        <taxon>Catenulisporales</taxon>
        <taxon>Catenulisporaceae</taxon>
        <taxon>Catenulispora</taxon>
    </lineage>
</organism>
<dbReference type="EMBL" id="CP001700">
    <property type="protein sequence ID" value="ACU73511.1"/>
    <property type="molecule type" value="Genomic_DNA"/>
</dbReference>
<dbReference type="PANTHER" id="PTHR48079:SF6">
    <property type="entry name" value="NAD(P)-BINDING DOMAIN-CONTAINING PROTEIN-RELATED"/>
    <property type="match status" value="1"/>
</dbReference>
<dbReference type="InterPro" id="IPR013120">
    <property type="entry name" value="FAR_NAD-bd"/>
</dbReference>
<dbReference type="SUPFAM" id="SSF51735">
    <property type="entry name" value="NAD(P)-binding Rossmann-fold domains"/>
    <property type="match status" value="1"/>
</dbReference>
<accession>C7PY51</accession>
<evidence type="ECO:0000313" key="3">
    <source>
        <dbReference type="EMBL" id="ACU73511.1"/>
    </source>
</evidence>
<sequence>MPDTIVFGATGFIGRPLVRELLARGHHVAAAVRDARTSGDRLTAWLADHHTDTTHLTIVEADITTEHLGIPPDTLAGIRDVYNTAGRYAFGLTAAEAKAANVTGARHVVQWAAARPNLRRLVHISGYRVSGADSPPPDYRKLGAYEASKIEGDAVVRTRARELGVPLTIANPSTVIGEGQYIGLATMVADLWHGRLPALPGGRDVFVPVVTLDHLVQVLANIPEHEATAGQAYWILDDTTPNLPDLIRHIADHLGVKAPKRSIPVGLLRRLPRALTGADPETLSFLSTDRYPTAAANAFAKATGVRIPAVTDALNDWADHLVATRFGTVPEPREETRRVPVHDRAPGPDEPLR</sequence>
<dbReference type="STRING" id="479433.Caci_4650"/>
<dbReference type="GO" id="GO:0005737">
    <property type="term" value="C:cytoplasm"/>
    <property type="evidence" value="ECO:0007669"/>
    <property type="project" value="TreeGrafter"/>
</dbReference>
<dbReference type="RefSeq" id="WP_015793240.1">
    <property type="nucleotide sequence ID" value="NC_013131.1"/>
</dbReference>
<evidence type="ECO:0000256" key="1">
    <source>
        <dbReference type="SAM" id="MobiDB-lite"/>
    </source>
</evidence>
<dbReference type="GO" id="GO:0004029">
    <property type="term" value="F:aldehyde dehydrogenase (NAD+) activity"/>
    <property type="evidence" value="ECO:0007669"/>
    <property type="project" value="TreeGrafter"/>
</dbReference>
<protein>
    <submittedName>
        <fullName evidence="3">Male sterility domain protein</fullName>
    </submittedName>
</protein>
<dbReference type="OrthoDB" id="5241256at2"/>
<feature type="compositionally biased region" description="Basic and acidic residues" evidence="1">
    <location>
        <begin position="331"/>
        <end position="353"/>
    </location>
</feature>
<dbReference type="InParanoid" id="C7PY51"/>
<evidence type="ECO:0000313" key="4">
    <source>
        <dbReference type="Proteomes" id="UP000000851"/>
    </source>
</evidence>
<dbReference type="PANTHER" id="PTHR48079">
    <property type="entry name" value="PROTEIN YEEZ"/>
    <property type="match status" value="1"/>
</dbReference>
<dbReference type="KEGG" id="cai:Caci_4650"/>
<name>C7PY51_CATAD</name>
<evidence type="ECO:0000259" key="2">
    <source>
        <dbReference type="Pfam" id="PF07993"/>
    </source>
</evidence>
<dbReference type="InterPro" id="IPR036291">
    <property type="entry name" value="NAD(P)-bd_dom_sf"/>
</dbReference>
<proteinExistence type="predicted"/>
<feature type="domain" description="Thioester reductase (TE)" evidence="2">
    <location>
        <begin position="8"/>
        <end position="217"/>
    </location>
</feature>
<feature type="region of interest" description="Disordered" evidence="1">
    <location>
        <begin position="328"/>
        <end position="353"/>
    </location>
</feature>
<dbReference type="Gene3D" id="3.40.50.720">
    <property type="entry name" value="NAD(P)-binding Rossmann-like Domain"/>
    <property type="match status" value="1"/>
</dbReference>
<dbReference type="eggNOG" id="COG0451">
    <property type="taxonomic scope" value="Bacteria"/>
</dbReference>
<dbReference type="Proteomes" id="UP000000851">
    <property type="component" value="Chromosome"/>
</dbReference>
<gene>
    <name evidence="3" type="ordered locus">Caci_4650</name>
</gene>